<evidence type="ECO:0000313" key="2">
    <source>
        <dbReference type="Proteomes" id="UP001164746"/>
    </source>
</evidence>
<proteinExistence type="predicted"/>
<sequence length="97" mass="10741">MVTNIVESIVVCNDQQYVGLLRADLVYGKVDDKIGDERILLKLMTGRGLKEGGGGNVAPFTNLLSKEEVDYIMASMQAPEFKQTMRGFRLSVLKMQG</sequence>
<dbReference type="Proteomes" id="UP001164746">
    <property type="component" value="Chromosome 17"/>
</dbReference>
<keyword evidence="2" id="KW-1185">Reference proteome</keyword>
<name>A0ABY7GAL1_MYAAR</name>
<dbReference type="EMBL" id="CP111028">
    <property type="protein sequence ID" value="WAR30384.1"/>
    <property type="molecule type" value="Genomic_DNA"/>
</dbReference>
<accession>A0ABY7GAL1</accession>
<evidence type="ECO:0000313" key="1">
    <source>
        <dbReference type="EMBL" id="WAR30384.1"/>
    </source>
</evidence>
<gene>
    <name evidence="1" type="ORF">MAR_032926</name>
</gene>
<protein>
    <submittedName>
        <fullName evidence="1">Uncharacterized protein</fullName>
    </submittedName>
</protein>
<organism evidence="1 2">
    <name type="scientific">Mya arenaria</name>
    <name type="common">Soft-shell clam</name>
    <dbReference type="NCBI Taxonomy" id="6604"/>
    <lineage>
        <taxon>Eukaryota</taxon>
        <taxon>Metazoa</taxon>
        <taxon>Spiralia</taxon>
        <taxon>Lophotrochozoa</taxon>
        <taxon>Mollusca</taxon>
        <taxon>Bivalvia</taxon>
        <taxon>Autobranchia</taxon>
        <taxon>Heteroconchia</taxon>
        <taxon>Euheterodonta</taxon>
        <taxon>Imparidentia</taxon>
        <taxon>Neoheterodontei</taxon>
        <taxon>Myida</taxon>
        <taxon>Myoidea</taxon>
        <taxon>Myidae</taxon>
        <taxon>Mya</taxon>
    </lineage>
</organism>
<reference evidence="1" key="1">
    <citation type="submission" date="2022-11" db="EMBL/GenBank/DDBJ databases">
        <title>Centuries of genome instability and evolution in soft-shell clam transmissible cancer (bioRxiv).</title>
        <authorList>
            <person name="Hart S.F.M."/>
            <person name="Yonemitsu M.A."/>
            <person name="Giersch R.M."/>
            <person name="Beal B.F."/>
            <person name="Arriagada G."/>
            <person name="Davis B.W."/>
            <person name="Ostrander E.A."/>
            <person name="Goff S.P."/>
            <person name="Metzger M.J."/>
        </authorList>
    </citation>
    <scope>NUCLEOTIDE SEQUENCE</scope>
    <source>
        <strain evidence="1">MELC-2E11</strain>
        <tissue evidence="1">Siphon/mantle</tissue>
    </source>
</reference>